<accession>A0A383RJW0</accession>
<dbReference type="InterPro" id="IPR036390">
    <property type="entry name" value="WH_DNA-bd_sf"/>
</dbReference>
<dbReference type="PROSITE" id="PS50931">
    <property type="entry name" value="HTH_LYSR"/>
    <property type="match status" value="1"/>
</dbReference>
<dbReference type="SUPFAM" id="SSF53850">
    <property type="entry name" value="Periplasmic binding protein-like II"/>
    <property type="match status" value="1"/>
</dbReference>
<dbReference type="SUPFAM" id="SSF46785">
    <property type="entry name" value="Winged helix' DNA-binding domain"/>
    <property type="match status" value="1"/>
</dbReference>
<dbReference type="PANTHER" id="PTHR30126">
    <property type="entry name" value="HTH-TYPE TRANSCRIPTIONAL REGULATOR"/>
    <property type="match status" value="1"/>
</dbReference>
<evidence type="ECO:0000259" key="5">
    <source>
        <dbReference type="PROSITE" id="PS50931"/>
    </source>
</evidence>
<dbReference type="InterPro" id="IPR036388">
    <property type="entry name" value="WH-like_DNA-bd_sf"/>
</dbReference>
<feature type="domain" description="HTH lysR-type" evidence="5">
    <location>
        <begin position="1"/>
        <end position="58"/>
    </location>
</feature>
<dbReference type="PANTHER" id="PTHR30126:SF64">
    <property type="entry name" value="HTH-TYPE TRANSCRIPTIONAL REGULATOR CITR"/>
    <property type="match status" value="1"/>
</dbReference>
<evidence type="ECO:0000313" key="7">
    <source>
        <dbReference type="Proteomes" id="UP000304148"/>
    </source>
</evidence>
<evidence type="ECO:0000256" key="3">
    <source>
        <dbReference type="ARBA" id="ARBA00023125"/>
    </source>
</evidence>
<dbReference type="EMBL" id="LS992241">
    <property type="protein sequence ID" value="SYX87317.1"/>
    <property type="molecule type" value="Genomic_DNA"/>
</dbReference>
<gene>
    <name evidence="6" type="primary">citR</name>
    <name evidence="6" type="ORF">PBLR_15747</name>
</gene>
<organism evidence="6 7">
    <name type="scientific">Paenibacillus alvei</name>
    <name type="common">Bacillus alvei</name>
    <dbReference type="NCBI Taxonomy" id="44250"/>
    <lineage>
        <taxon>Bacteria</taxon>
        <taxon>Bacillati</taxon>
        <taxon>Bacillota</taxon>
        <taxon>Bacilli</taxon>
        <taxon>Bacillales</taxon>
        <taxon>Paenibacillaceae</taxon>
        <taxon>Paenibacillus</taxon>
    </lineage>
</organism>
<dbReference type="InterPro" id="IPR005119">
    <property type="entry name" value="LysR_subst-bd"/>
</dbReference>
<reference evidence="7" key="1">
    <citation type="submission" date="2018-08" db="EMBL/GenBank/DDBJ databases">
        <authorList>
            <person name="Chevrot R."/>
        </authorList>
    </citation>
    <scope>NUCLEOTIDE SEQUENCE [LARGE SCALE GENOMIC DNA]</scope>
</reference>
<dbReference type="GO" id="GO:0003700">
    <property type="term" value="F:DNA-binding transcription factor activity"/>
    <property type="evidence" value="ECO:0007669"/>
    <property type="project" value="InterPro"/>
</dbReference>
<dbReference type="FunFam" id="1.10.10.10:FF:000001">
    <property type="entry name" value="LysR family transcriptional regulator"/>
    <property type="match status" value="1"/>
</dbReference>
<dbReference type="AlphaFoldDB" id="A0A383RJW0"/>
<evidence type="ECO:0000256" key="4">
    <source>
        <dbReference type="ARBA" id="ARBA00023163"/>
    </source>
</evidence>
<dbReference type="Proteomes" id="UP000304148">
    <property type="component" value="Chromosome"/>
</dbReference>
<dbReference type="InterPro" id="IPR000847">
    <property type="entry name" value="LysR_HTH_N"/>
</dbReference>
<dbReference type="PRINTS" id="PR00039">
    <property type="entry name" value="HTHLYSR"/>
</dbReference>
<dbReference type="GO" id="GO:0000976">
    <property type="term" value="F:transcription cis-regulatory region binding"/>
    <property type="evidence" value="ECO:0007669"/>
    <property type="project" value="TreeGrafter"/>
</dbReference>
<sequence length="291" mass="33790">MDLKWIQTFVHAAAHENFRRTSEELFISQPTVTIQIKQLEQYLGSSLFKRVGRRVELTEEGRRFLPHAKHLLSVHEEGLQELHRFKQGYTRRLNLAVSPLVAAYLIPHVLNRYVHANPDVEVQVQVLESKQIADAVLQDQVDLGLSRMWASDARLTCDILGEDEVVLVAPHDGHDAETASPLQLGDLLANHMLLTYNHPEYWDSLMQELQTRYRYMRTMLVTQVHVTKRFIEEGLGISFLPEITIRRERMEGRLLQVDCSELMLPTARTYAVMKHNVTEGQRFLEFFRGFM</sequence>
<keyword evidence="4" id="KW-0804">Transcription</keyword>
<comment type="similarity">
    <text evidence="1">Belongs to the LysR transcriptional regulatory family.</text>
</comment>
<evidence type="ECO:0000256" key="2">
    <source>
        <dbReference type="ARBA" id="ARBA00023015"/>
    </source>
</evidence>
<evidence type="ECO:0000256" key="1">
    <source>
        <dbReference type="ARBA" id="ARBA00009437"/>
    </source>
</evidence>
<protein>
    <submittedName>
        <fullName evidence="6">Transcriptional regulator CitR (LysR family)</fullName>
    </submittedName>
</protein>
<dbReference type="RefSeq" id="WP_138188948.1">
    <property type="nucleotide sequence ID" value="NZ_LS992241.1"/>
</dbReference>
<keyword evidence="3" id="KW-0238">DNA-binding</keyword>
<dbReference type="Gene3D" id="3.40.190.10">
    <property type="entry name" value="Periplasmic binding protein-like II"/>
    <property type="match status" value="2"/>
</dbReference>
<dbReference type="Pfam" id="PF00126">
    <property type="entry name" value="HTH_1"/>
    <property type="match status" value="1"/>
</dbReference>
<evidence type="ECO:0000313" key="6">
    <source>
        <dbReference type="EMBL" id="SYX87317.1"/>
    </source>
</evidence>
<dbReference type="CDD" id="cd05466">
    <property type="entry name" value="PBP2_LTTR_substrate"/>
    <property type="match status" value="1"/>
</dbReference>
<dbReference type="Gene3D" id="1.10.10.10">
    <property type="entry name" value="Winged helix-like DNA-binding domain superfamily/Winged helix DNA-binding domain"/>
    <property type="match status" value="1"/>
</dbReference>
<dbReference type="Pfam" id="PF03466">
    <property type="entry name" value="LysR_substrate"/>
    <property type="match status" value="1"/>
</dbReference>
<keyword evidence="2" id="KW-0805">Transcription regulation</keyword>
<proteinExistence type="inferred from homology"/>
<name>A0A383RJW0_PAEAL</name>